<feature type="transmembrane region" description="Helical" evidence="1">
    <location>
        <begin position="290"/>
        <end position="305"/>
    </location>
</feature>
<feature type="transmembrane region" description="Helical" evidence="1">
    <location>
        <begin position="220"/>
        <end position="237"/>
    </location>
</feature>
<reference evidence="2" key="1">
    <citation type="submission" date="2024-06" db="EMBL/GenBank/DDBJ databases">
        <title>Sequencing and assembly of the genome of Dyadobacter sp. strain 676, a symbiont of Cyamopsis tetragonoloba.</title>
        <authorList>
            <person name="Guro P."/>
            <person name="Sazanova A."/>
            <person name="Kuznetsova I."/>
            <person name="Belimov A."/>
            <person name="Safronova V."/>
        </authorList>
    </citation>
    <scope>NUCLEOTIDE SEQUENCE</scope>
    <source>
        <strain evidence="2">676</strain>
    </source>
</reference>
<feature type="transmembrane region" description="Helical" evidence="1">
    <location>
        <begin position="243"/>
        <end position="260"/>
    </location>
</feature>
<dbReference type="EMBL" id="CP159289">
    <property type="protein sequence ID" value="XCH26002.1"/>
    <property type="molecule type" value="Genomic_DNA"/>
</dbReference>
<organism evidence="2">
    <name type="scientific">Dyadobacter sp. 676</name>
    <dbReference type="NCBI Taxonomy" id="3088362"/>
    <lineage>
        <taxon>Bacteria</taxon>
        <taxon>Pseudomonadati</taxon>
        <taxon>Bacteroidota</taxon>
        <taxon>Cytophagia</taxon>
        <taxon>Cytophagales</taxon>
        <taxon>Spirosomataceae</taxon>
        <taxon>Dyadobacter</taxon>
    </lineage>
</organism>
<feature type="transmembrane region" description="Helical" evidence="1">
    <location>
        <begin position="431"/>
        <end position="449"/>
    </location>
</feature>
<proteinExistence type="predicted"/>
<evidence type="ECO:0000256" key="1">
    <source>
        <dbReference type="SAM" id="Phobius"/>
    </source>
</evidence>
<evidence type="ECO:0008006" key="3">
    <source>
        <dbReference type="Google" id="ProtNLM"/>
    </source>
</evidence>
<feature type="transmembrane region" description="Helical" evidence="1">
    <location>
        <begin position="357"/>
        <end position="381"/>
    </location>
</feature>
<gene>
    <name evidence="2" type="ORF">ABV298_06225</name>
</gene>
<accession>A0AAU8FP74</accession>
<dbReference type="RefSeq" id="WP_353721300.1">
    <property type="nucleotide sequence ID" value="NZ_CP159289.1"/>
</dbReference>
<dbReference type="AlphaFoldDB" id="A0AAU8FP74"/>
<feature type="transmembrane region" description="Helical" evidence="1">
    <location>
        <begin position="108"/>
        <end position="128"/>
    </location>
</feature>
<feature type="transmembrane region" description="Helical" evidence="1">
    <location>
        <begin position="267"/>
        <end position="284"/>
    </location>
</feature>
<feature type="transmembrane region" description="Helical" evidence="1">
    <location>
        <begin position="193"/>
        <end position="213"/>
    </location>
</feature>
<sequence length="469" mass="53436">MQKANIKIEIINWSAGDTDMLPVFLIEILVIFFGISRVLSRVDWSLRGVKYPVSFGITISGAACLYYLSLVTSFRIEPILAFFSGCFGTFTLTALLKKKDSPESVSKRLSASNLLIFSIGILVLTLRFNKHLHRWGDWDAYAIWTHHAKFLFYPEYWKTMFTQKLASTHPDYPLMLPSIIALTWRNVNLITPIVPMAISYFTFLSISATIFLSLNQHRRLFFSILSLLIFALDSKYLNIAASQYADTMLAFFILIAFVLYKQIDDKRTYNIAILLGFVAGSAAWVKNEGILFFLIFSATLCYFKFKQPHVIVKYILGALVPVLIVIHFKITLAPPNDLVHSNRGEDILKMIADPARYLLIVKHFVITSASYYWILFVLFLALLMHKTAFSNSFPFIVISLILCGYFVIYLTTPNDLNWHLGASLDRLLHHLFPSCIYLFLFRLSSVSNIRQALGGSEPRTGFANADRST</sequence>
<name>A0AAU8FP74_9BACT</name>
<feature type="transmembrane region" description="Helical" evidence="1">
    <location>
        <begin position="20"/>
        <end position="39"/>
    </location>
</feature>
<feature type="transmembrane region" description="Helical" evidence="1">
    <location>
        <begin position="312"/>
        <end position="330"/>
    </location>
</feature>
<feature type="transmembrane region" description="Helical" evidence="1">
    <location>
        <begin position="51"/>
        <end position="70"/>
    </location>
</feature>
<feature type="transmembrane region" description="Helical" evidence="1">
    <location>
        <begin position="76"/>
        <end position="96"/>
    </location>
</feature>
<evidence type="ECO:0000313" key="2">
    <source>
        <dbReference type="EMBL" id="XCH26002.1"/>
    </source>
</evidence>
<keyword evidence="1" id="KW-1133">Transmembrane helix</keyword>
<keyword evidence="1" id="KW-0472">Membrane</keyword>
<keyword evidence="1" id="KW-0812">Transmembrane</keyword>
<protein>
    <recommendedName>
        <fullName evidence="3">Glycosyltransferase RgtA/B/C/D-like domain-containing protein</fullName>
    </recommendedName>
</protein>
<feature type="transmembrane region" description="Helical" evidence="1">
    <location>
        <begin position="393"/>
        <end position="411"/>
    </location>
</feature>